<feature type="compositionally biased region" description="Polar residues" evidence="8">
    <location>
        <begin position="783"/>
        <end position="801"/>
    </location>
</feature>
<dbReference type="InterPro" id="IPR050331">
    <property type="entry name" value="Zinc_finger"/>
</dbReference>
<evidence type="ECO:0000313" key="10">
    <source>
        <dbReference type="EMBL" id="RWQ97217.1"/>
    </source>
</evidence>
<dbReference type="AlphaFoldDB" id="A0A443HZE4"/>
<keyword evidence="6" id="KW-0539">Nucleus</keyword>
<feature type="compositionally biased region" description="Polar residues" evidence="8">
    <location>
        <begin position="406"/>
        <end position="420"/>
    </location>
</feature>
<protein>
    <recommendedName>
        <fullName evidence="9">C2H2-type domain-containing protein</fullName>
    </recommendedName>
</protein>
<feature type="compositionally biased region" description="Basic and acidic residues" evidence="8">
    <location>
        <begin position="394"/>
        <end position="405"/>
    </location>
</feature>
<evidence type="ECO:0000256" key="6">
    <source>
        <dbReference type="ARBA" id="ARBA00023242"/>
    </source>
</evidence>
<feature type="compositionally biased region" description="Basic and acidic residues" evidence="8">
    <location>
        <begin position="710"/>
        <end position="730"/>
    </location>
</feature>
<feature type="compositionally biased region" description="Low complexity" evidence="8">
    <location>
        <begin position="736"/>
        <end position="747"/>
    </location>
</feature>
<feature type="domain" description="C2H2-type" evidence="9">
    <location>
        <begin position="550"/>
        <end position="577"/>
    </location>
</feature>
<keyword evidence="5" id="KW-0862">Zinc</keyword>
<evidence type="ECO:0000256" key="3">
    <source>
        <dbReference type="ARBA" id="ARBA00022737"/>
    </source>
</evidence>
<dbReference type="SUPFAM" id="SSF57667">
    <property type="entry name" value="beta-beta-alpha zinc fingers"/>
    <property type="match status" value="1"/>
</dbReference>
<feature type="region of interest" description="Disordered" evidence="8">
    <location>
        <begin position="699"/>
        <end position="850"/>
    </location>
</feature>
<evidence type="ECO:0000256" key="4">
    <source>
        <dbReference type="ARBA" id="ARBA00022771"/>
    </source>
</evidence>
<accession>A0A443HZE4</accession>
<comment type="caution">
    <text evidence="10">The sequence shown here is derived from an EMBL/GenBank/DDBJ whole genome shotgun (WGS) entry which is preliminary data.</text>
</comment>
<organism evidence="10 11">
    <name type="scientific">Byssochlamys spectabilis</name>
    <name type="common">Paecilomyces variotii</name>
    <dbReference type="NCBI Taxonomy" id="264951"/>
    <lineage>
        <taxon>Eukaryota</taxon>
        <taxon>Fungi</taxon>
        <taxon>Dikarya</taxon>
        <taxon>Ascomycota</taxon>
        <taxon>Pezizomycotina</taxon>
        <taxon>Eurotiomycetes</taxon>
        <taxon>Eurotiomycetidae</taxon>
        <taxon>Eurotiales</taxon>
        <taxon>Thermoascaceae</taxon>
        <taxon>Paecilomyces</taxon>
    </lineage>
</organism>
<sequence length="877" mass="98527">MDPSSDSIRDISAFNSKSSVSLFGPQLQNPVPDSGDSRNHASILPPWSPGQGLSPRNTGVPLSSYTVKSFYNNPDAWTPLQVTGVPGNPSFMGSRGAYKQQPAHNSDRRLSYYQHGPYTDPEVKPRAGSSSDSGYGTKTLTTGSVISYTCPMDPVSTPRQVNAPLQSGQPIDATVPLNFEQRQELPPAGSHREPLPRTFPEEIRCSYPGCQWKGKCPSDKRKHEARHKKMHKCDEPSCSRKEGFGTVNDLERHKKCIHNKEPERGPKILYMCFAPNCPRRNKQWPRLDNFRQHLTRMHRDEDPVQLLKKSEEWYHRWKESQEASKWLVEPAPLSDLSCNKPQGLSALISLDEEPKAYSNSAYRAPCTTVVAPGETMMTEDLLGPSESLTLSPIKDMRPFDKRSDQESQSEIAQKDSQQSPAEKRQVALPGLKSLNLPLNKDGKNLQSMSSNMNRGRHHDIVAEAALNVVDAMTRLMDSGQRRQSDQEALRAKAASAEKAATLQDRKKEMLQKILSAALEHLGGPDTGADGGICKSPSSIPSAATDTERSLQCKVCGKTTRLPCELKKHMKRHERPYGCTFPKCYKEFGSKADWKRHENSQHFHLQSWRCTLPDIGDQTLECARLFYRQETYVQHLTSLHSIKDEEVKPLLLKNRLGRNGQSQFWCGFCRKIIPLEQQGLEAWNERFNHIDSEHFKSGERIGSWVSPTGRLTKDQEKEAEKQEKARNREETYEISENDSSSSSSGSNSDPDDIPEESSSHPTTTRTRRDGASDDAYSHNEGEATVTQKTNNSSETPHSQVEQTHNHNHRKRKSALVSDANASSSSTVPRVPRQGPSTHAAKLKKLRTERQEAASSLFFTKYSRSEQPDTDIRICVREH</sequence>
<evidence type="ECO:0000313" key="11">
    <source>
        <dbReference type="Proteomes" id="UP000283841"/>
    </source>
</evidence>
<dbReference type="PANTHER" id="PTHR16515:SF66">
    <property type="entry name" value="C2H2-TYPE DOMAIN-CONTAINING PROTEIN"/>
    <property type="match status" value="1"/>
</dbReference>
<dbReference type="Gene3D" id="3.30.160.60">
    <property type="entry name" value="Classic Zinc Finger"/>
    <property type="match status" value="1"/>
</dbReference>
<evidence type="ECO:0000256" key="1">
    <source>
        <dbReference type="ARBA" id="ARBA00004123"/>
    </source>
</evidence>
<dbReference type="Proteomes" id="UP000283841">
    <property type="component" value="Unassembled WGS sequence"/>
</dbReference>
<evidence type="ECO:0000259" key="9">
    <source>
        <dbReference type="PROSITE" id="PS50157"/>
    </source>
</evidence>
<dbReference type="GO" id="GO:0008270">
    <property type="term" value="F:zinc ion binding"/>
    <property type="evidence" value="ECO:0007669"/>
    <property type="project" value="UniProtKB-KW"/>
</dbReference>
<evidence type="ECO:0000256" key="5">
    <source>
        <dbReference type="ARBA" id="ARBA00022833"/>
    </source>
</evidence>
<comment type="subcellular location">
    <subcellularLocation>
        <location evidence="1">Nucleus</location>
    </subcellularLocation>
</comment>
<dbReference type="InterPro" id="IPR013087">
    <property type="entry name" value="Znf_C2H2_type"/>
</dbReference>
<keyword evidence="11" id="KW-1185">Reference proteome</keyword>
<proteinExistence type="predicted"/>
<feature type="region of interest" description="Disordered" evidence="8">
    <location>
        <begin position="380"/>
        <end position="424"/>
    </location>
</feature>
<feature type="compositionally biased region" description="Basic and acidic residues" evidence="8">
    <location>
        <begin position="765"/>
        <end position="780"/>
    </location>
</feature>
<dbReference type="STRING" id="264951.A0A443HZE4"/>
<feature type="region of interest" description="Disordered" evidence="8">
    <location>
        <begin position="110"/>
        <end position="136"/>
    </location>
</feature>
<dbReference type="GO" id="GO:0005634">
    <property type="term" value="C:nucleus"/>
    <property type="evidence" value="ECO:0007669"/>
    <property type="project" value="UniProtKB-SubCell"/>
</dbReference>
<feature type="region of interest" description="Disordered" evidence="8">
    <location>
        <begin position="429"/>
        <end position="448"/>
    </location>
</feature>
<dbReference type="GO" id="GO:0010468">
    <property type="term" value="P:regulation of gene expression"/>
    <property type="evidence" value="ECO:0007669"/>
    <property type="project" value="TreeGrafter"/>
</dbReference>
<evidence type="ECO:0000256" key="8">
    <source>
        <dbReference type="SAM" id="MobiDB-lite"/>
    </source>
</evidence>
<dbReference type="RefSeq" id="XP_028486862.1">
    <property type="nucleotide sequence ID" value="XM_028627839.1"/>
</dbReference>
<evidence type="ECO:0000256" key="7">
    <source>
        <dbReference type="PROSITE-ProRule" id="PRU00042"/>
    </source>
</evidence>
<evidence type="ECO:0000256" key="2">
    <source>
        <dbReference type="ARBA" id="ARBA00022723"/>
    </source>
</evidence>
<dbReference type="PROSITE" id="PS50157">
    <property type="entry name" value="ZINC_FINGER_C2H2_2"/>
    <property type="match status" value="1"/>
</dbReference>
<feature type="region of interest" description="Disordered" evidence="8">
    <location>
        <begin position="19"/>
        <end position="59"/>
    </location>
</feature>
<keyword evidence="4 7" id="KW-0863">Zinc-finger</keyword>
<reference evidence="10 11" key="1">
    <citation type="journal article" date="2018" name="Front. Microbiol.">
        <title>Genomic and genetic insights into a cosmopolitan fungus, Paecilomyces variotii (Eurotiales).</title>
        <authorList>
            <person name="Urquhart A.S."/>
            <person name="Mondo S.J."/>
            <person name="Makela M.R."/>
            <person name="Hane J.K."/>
            <person name="Wiebenga A."/>
            <person name="He G."/>
            <person name="Mihaltcheva S."/>
            <person name="Pangilinan J."/>
            <person name="Lipzen A."/>
            <person name="Barry K."/>
            <person name="de Vries R.P."/>
            <person name="Grigoriev I.V."/>
            <person name="Idnurm A."/>
        </authorList>
    </citation>
    <scope>NUCLEOTIDE SEQUENCE [LARGE SCALE GENOMIC DNA]</scope>
    <source>
        <strain evidence="10 11">CBS 101075</strain>
    </source>
</reference>
<dbReference type="VEuPathDB" id="FungiDB:C8Q69DRAFT_399246"/>
<dbReference type="EMBL" id="RCNU01000003">
    <property type="protein sequence ID" value="RWQ97217.1"/>
    <property type="molecule type" value="Genomic_DNA"/>
</dbReference>
<keyword evidence="3" id="KW-0677">Repeat</keyword>
<name>A0A443HZE4_BYSSP</name>
<dbReference type="InterPro" id="IPR036236">
    <property type="entry name" value="Znf_C2H2_sf"/>
</dbReference>
<dbReference type="SMART" id="SM00355">
    <property type="entry name" value="ZnF_C2H2"/>
    <property type="match status" value="5"/>
</dbReference>
<dbReference type="PANTHER" id="PTHR16515">
    <property type="entry name" value="PR DOMAIN ZINC FINGER PROTEIN"/>
    <property type="match status" value="1"/>
</dbReference>
<dbReference type="PROSITE" id="PS00028">
    <property type="entry name" value="ZINC_FINGER_C2H2_1"/>
    <property type="match status" value="1"/>
</dbReference>
<gene>
    <name evidence="10" type="ORF">C8Q69DRAFT_399246</name>
</gene>
<keyword evidence="2" id="KW-0479">Metal-binding</keyword>
<dbReference type="GeneID" id="39597116"/>
<feature type="compositionally biased region" description="Polar residues" evidence="8">
    <location>
        <begin position="19"/>
        <end position="31"/>
    </location>
</feature>